<organism evidence="3 4">
    <name type="scientific">Halogeometricum luteum</name>
    <dbReference type="NCBI Taxonomy" id="2950537"/>
    <lineage>
        <taxon>Archaea</taxon>
        <taxon>Methanobacteriati</taxon>
        <taxon>Methanobacteriota</taxon>
        <taxon>Stenosarchaea group</taxon>
        <taxon>Halobacteria</taxon>
        <taxon>Halobacteriales</taxon>
        <taxon>Haloferacaceae</taxon>
        <taxon>Halogeometricum</taxon>
    </lineage>
</organism>
<dbReference type="GO" id="GO:0016757">
    <property type="term" value="F:glycosyltransferase activity"/>
    <property type="evidence" value="ECO:0007669"/>
    <property type="project" value="UniProtKB-KW"/>
</dbReference>
<evidence type="ECO:0000313" key="4">
    <source>
        <dbReference type="Proteomes" id="UP001254813"/>
    </source>
</evidence>
<evidence type="ECO:0000313" key="3">
    <source>
        <dbReference type="EMBL" id="MDS0295237.1"/>
    </source>
</evidence>
<evidence type="ECO:0000259" key="2">
    <source>
        <dbReference type="Pfam" id="PF13439"/>
    </source>
</evidence>
<name>A0ABU2G371_9EURY</name>
<feature type="domain" description="Glycosyltransferase subfamily 4-like N-terminal" evidence="2">
    <location>
        <begin position="52"/>
        <end position="145"/>
    </location>
</feature>
<sequence length="325" mass="36222">MRVLNVVTYDGASFFEKQVETLAEKGVASDTVAVSQEASETSSSESSRSVRDYVRTVVSLLKQSQHEYDLIHIHYGLLSPLALVELNRPVVVTFWGSDLMAGDWVSRVSRTMAHHCDEVIVPSSAMSTYLSRPHHVIPFGVDVERFRPIPRDEARARIGWETDANVVLFPYRKTRAVKNYPRARAVVERADVDAELRWITGVPYEEMPYYMNASDAVIVTSDREAGPMVIKEAAACNVPVVSTDVGFAREALGTVRNSTVGATDDELVSGLERALRSGTGSDGRKMADEWSLDRMGDRILAVYRSALERPTEERESEPNVAERRL</sequence>
<dbReference type="RefSeq" id="WP_310929102.1">
    <property type="nucleotide sequence ID" value="NZ_JAMQOQ010000003.1"/>
</dbReference>
<dbReference type="Pfam" id="PF13439">
    <property type="entry name" value="Glyco_transf_4"/>
    <property type="match status" value="1"/>
</dbReference>
<gene>
    <name evidence="3" type="ORF">NDI79_13725</name>
</gene>
<dbReference type="EC" id="2.4.-.-" evidence="3"/>
<dbReference type="PANTHER" id="PTHR12526">
    <property type="entry name" value="GLYCOSYLTRANSFERASE"/>
    <property type="match status" value="1"/>
</dbReference>
<dbReference type="SUPFAM" id="SSF53756">
    <property type="entry name" value="UDP-Glycosyltransferase/glycogen phosphorylase"/>
    <property type="match status" value="1"/>
</dbReference>
<proteinExistence type="predicted"/>
<reference evidence="3 4" key="1">
    <citation type="submission" date="2022-06" db="EMBL/GenBank/DDBJ databases">
        <title>Halogeometricum sp. a new haloarchaeum isolate from saline soil.</title>
        <authorList>
            <person name="Strakova D."/>
            <person name="Galisteo C."/>
            <person name="Sanchez-Porro C."/>
            <person name="Ventosa A."/>
        </authorList>
    </citation>
    <scope>NUCLEOTIDE SEQUENCE [LARGE SCALE GENOMIC DNA]</scope>
    <source>
        <strain evidence="4">S3BR25-2</strain>
    </source>
</reference>
<evidence type="ECO:0000259" key="1">
    <source>
        <dbReference type="Pfam" id="PF00534"/>
    </source>
</evidence>
<feature type="domain" description="Glycosyl transferase family 1" evidence="1">
    <location>
        <begin position="188"/>
        <end position="277"/>
    </location>
</feature>
<dbReference type="Gene3D" id="3.40.50.2000">
    <property type="entry name" value="Glycogen Phosphorylase B"/>
    <property type="match status" value="2"/>
</dbReference>
<dbReference type="InterPro" id="IPR028098">
    <property type="entry name" value="Glyco_trans_4-like_N"/>
</dbReference>
<keyword evidence="3" id="KW-0328">Glycosyltransferase</keyword>
<protein>
    <submittedName>
        <fullName evidence="3">Glycosyltransferase</fullName>
        <ecNumber evidence="3">2.4.-.-</ecNumber>
    </submittedName>
</protein>
<keyword evidence="3" id="KW-0808">Transferase</keyword>
<dbReference type="EMBL" id="JAMQOQ010000003">
    <property type="protein sequence ID" value="MDS0295237.1"/>
    <property type="molecule type" value="Genomic_DNA"/>
</dbReference>
<dbReference type="Proteomes" id="UP001254813">
    <property type="component" value="Unassembled WGS sequence"/>
</dbReference>
<dbReference type="PANTHER" id="PTHR12526:SF637">
    <property type="entry name" value="GLYCOSYLTRANSFERASE EPSF-RELATED"/>
    <property type="match status" value="1"/>
</dbReference>
<dbReference type="InterPro" id="IPR001296">
    <property type="entry name" value="Glyco_trans_1"/>
</dbReference>
<keyword evidence="4" id="KW-1185">Reference proteome</keyword>
<dbReference type="Pfam" id="PF00534">
    <property type="entry name" value="Glycos_transf_1"/>
    <property type="match status" value="1"/>
</dbReference>
<comment type="caution">
    <text evidence="3">The sequence shown here is derived from an EMBL/GenBank/DDBJ whole genome shotgun (WGS) entry which is preliminary data.</text>
</comment>
<accession>A0ABU2G371</accession>